<comment type="caution">
    <text evidence="2">The sequence shown here is derived from an EMBL/GenBank/DDBJ whole genome shotgun (WGS) entry which is preliminary data.</text>
</comment>
<dbReference type="InterPro" id="IPR036412">
    <property type="entry name" value="HAD-like_sf"/>
</dbReference>
<accession>A0A4Q7MT76</accession>
<gene>
    <name evidence="2" type="ORF">EV679_1535</name>
</gene>
<dbReference type="Proteomes" id="UP000292039">
    <property type="component" value="Unassembled WGS sequence"/>
</dbReference>
<keyword evidence="1" id="KW-0732">Signal</keyword>
<feature type="chain" id="PRO_5030098199" evidence="1">
    <location>
        <begin position="24"/>
        <end position="344"/>
    </location>
</feature>
<dbReference type="Gene3D" id="3.40.50.1000">
    <property type="entry name" value="HAD superfamily/HAD-like"/>
    <property type="match status" value="1"/>
</dbReference>
<dbReference type="AlphaFoldDB" id="A0A4Q7MT76"/>
<dbReference type="EMBL" id="SGWZ01000002">
    <property type="protein sequence ID" value="RZS70142.1"/>
    <property type="molecule type" value="Genomic_DNA"/>
</dbReference>
<evidence type="ECO:0000313" key="3">
    <source>
        <dbReference type="Proteomes" id="UP000292039"/>
    </source>
</evidence>
<dbReference type="SUPFAM" id="SSF56784">
    <property type="entry name" value="HAD-like"/>
    <property type="match status" value="1"/>
</dbReference>
<keyword evidence="2" id="KW-0378">Hydrolase</keyword>
<evidence type="ECO:0000313" key="2">
    <source>
        <dbReference type="EMBL" id="RZS70142.1"/>
    </source>
</evidence>
<dbReference type="RefSeq" id="WP_130486902.1">
    <property type="nucleotide sequence ID" value="NZ_CBCSEB010000014.1"/>
</dbReference>
<proteinExistence type="predicted"/>
<dbReference type="GeneID" id="99726178"/>
<organism evidence="2 3">
    <name type="scientific">Kerstersia gyiorum</name>
    <dbReference type="NCBI Taxonomy" id="206506"/>
    <lineage>
        <taxon>Bacteria</taxon>
        <taxon>Pseudomonadati</taxon>
        <taxon>Pseudomonadota</taxon>
        <taxon>Betaproteobacteria</taxon>
        <taxon>Burkholderiales</taxon>
        <taxon>Alcaligenaceae</taxon>
        <taxon>Kerstersia</taxon>
    </lineage>
</organism>
<dbReference type="InterPro" id="IPR023214">
    <property type="entry name" value="HAD_sf"/>
</dbReference>
<evidence type="ECO:0000256" key="1">
    <source>
        <dbReference type="SAM" id="SignalP"/>
    </source>
</evidence>
<dbReference type="GO" id="GO:0016787">
    <property type="term" value="F:hydrolase activity"/>
    <property type="evidence" value="ECO:0007669"/>
    <property type="project" value="UniProtKB-KW"/>
</dbReference>
<dbReference type="Pfam" id="PF12710">
    <property type="entry name" value="HAD"/>
    <property type="match status" value="1"/>
</dbReference>
<protein>
    <submittedName>
        <fullName evidence="2">Haloacid dehalogenase-like hydrolase</fullName>
    </submittedName>
</protein>
<name>A0A4Q7MT76_9BURK</name>
<reference evidence="2 3" key="1">
    <citation type="submission" date="2019-02" db="EMBL/GenBank/DDBJ databases">
        <title>Genomic Encyclopedia of Type Strains, Phase IV (KMG-IV): sequencing the most valuable type-strain genomes for metagenomic binning, comparative biology and taxonomic classification.</title>
        <authorList>
            <person name="Goeker M."/>
        </authorList>
    </citation>
    <scope>NUCLEOTIDE SEQUENCE [LARGE SCALE GENOMIC DNA]</scope>
    <source>
        <strain evidence="2 3">DSM 16618</strain>
    </source>
</reference>
<feature type="signal peptide" evidence="1">
    <location>
        <begin position="1"/>
        <end position="23"/>
    </location>
</feature>
<sequence>MIRQFSRCVTAVLLLAVLPAVHAENAAPAAVVADPLPSWNEGTTKRNILEFVKDTTTEGSKDFVIQKDRIATFDQDGTLWVEHPLYSQYLYILSKTNELVSKNPSYADQEPFKTVLSGDMKKISVLSTAEIFRIAVLAQDGLSVEEYQADVEKWLATARDPRWGRPYTDLIYQPMLELMEYLRANGYKTYIVTGGGQDFVRTYSDSVYGIPVEQIAGTSFGTQFKYDQDGKAFLALQPSLFFNDDFGGKARGIGLFIGKRPHFSAGNSTGDREMLEYTTSGPGRRMGMLVFHDDAKREYAYGPAQGLPDTQVGTFTQNLYDEAVSKNWSIISMKNDWKKIFKFE</sequence>